<dbReference type="AlphaFoldDB" id="W7Q7U5"/>
<keyword evidence="2" id="KW-1185">Reference proteome</keyword>
<sequence>RKSTLKFQGKLTQTESQFMQVTTIRQQSVMPSIPLTLEVGDVKLHLTHDIEVNRLAAIVRAVQA</sequence>
<dbReference type="EMBL" id="ARZY01000130">
    <property type="protein sequence ID" value="EWH08026.1"/>
    <property type="molecule type" value="Genomic_DNA"/>
</dbReference>
<feature type="non-terminal residue" evidence="1">
    <location>
        <position position="1"/>
    </location>
</feature>
<dbReference type="RefSeq" id="WP_035016761.1">
    <property type="nucleotide sequence ID" value="NZ_ARZY01000130.1"/>
</dbReference>
<accession>W7Q7U5</accession>
<reference evidence="1 2" key="1">
    <citation type="journal article" date="2014" name="Genome Announc.">
        <title>Draft Genome Sequence of the Agar-Degrading Bacterium Catenovulum sp. Strain DS-2, Isolated from Intestines of Haliotis diversicolor.</title>
        <authorList>
            <person name="Shan D."/>
            <person name="Li X."/>
            <person name="Gu Z."/>
            <person name="Wei G."/>
            <person name="Gao Z."/>
            <person name="Shao Z."/>
        </authorList>
    </citation>
    <scope>NUCLEOTIDE SEQUENCE [LARGE SCALE GENOMIC DNA]</scope>
    <source>
        <strain evidence="1 2">DS-2</strain>
    </source>
</reference>
<protein>
    <submittedName>
        <fullName evidence="1">Uncharacterized protein</fullName>
    </submittedName>
</protein>
<gene>
    <name evidence="1" type="ORF">DS2_19465</name>
</gene>
<organism evidence="1 2">
    <name type="scientific">Catenovulum agarivorans DS-2</name>
    <dbReference type="NCBI Taxonomy" id="1328313"/>
    <lineage>
        <taxon>Bacteria</taxon>
        <taxon>Pseudomonadati</taxon>
        <taxon>Pseudomonadota</taxon>
        <taxon>Gammaproteobacteria</taxon>
        <taxon>Alteromonadales</taxon>
        <taxon>Alteromonadaceae</taxon>
        <taxon>Catenovulum</taxon>
    </lineage>
</organism>
<comment type="caution">
    <text evidence="1">The sequence shown here is derived from an EMBL/GenBank/DDBJ whole genome shotgun (WGS) entry which is preliminary data.</text>
</comment>
<evidence type="ECO:0000313" key="2">
    <source>
        <dbReference type="Proteomes" id="UP000019276"/>
    </source>
</evidence>
<proteinExistence type="predicted"/>
<dbReference type="Proteomes" id="UP000019276">
    <property type="component" value="Unassembled WGS sequence"/>
</dbReference>
<dbReference type="OrthoDB" id="6388677at2"/>
<evidence type="ECO:0000313" key="1">
    <source>
        <dbReference type="EMBL" id="EWH08026.1"/>
    </source>
</evidence>
<name>W7Q7U5_9ALTE</name>